<dbReference type="AlphaFoldDB" id="A0A511JCR0"/>
<gene>
    <name evidence="2" type="ORF">CCO02nite_24460</name>
</gene>
<keyword evidence="1" id="KW-1133">Transmembrane helix</keyword>
<feature type="transmembrane region" description="Helical" evidence="1">
    <location>
        <begin position="130"/>
        <end position="150"/>
    </location>
</feature>
<sequence length="200" mass="19792">MLRGPPWSQRSAGAAPDASEVLVGVVAQLRAGRTPERAWSEVLGRPVPPGGPDERLLVTVLTGDGRVGAERRRSATGAARTVVAAGAVAARVGAPLAAVLESAAAGVAADQEAADELAAALAGPRATARVLTILPLLGLALGAALGAHPVAVLLDGGPGSACGVLGVALLLVGRRWTTGLVRHVERSARSGVRAGSGSEP</sequence>
<reference evidence="2 3" key="1">
    <citation type="submission" date="2019-07" db="EMBL/GenBank/DDBJ databases">
        <title>Whole genome shotgun sequence of Cellulomonas composti NBRC 100758.</title>
        <authorList>
            <person name="Hosoyama A."/>
            <person name="Uohara A."/>
            <person name="Ohji S."/>
            <person name="Ichikawa N."/>
        </authorList>
    </citation>
    <scope>NUCLEOTIDE SEQUENCE [LARGE SCALE GENOMIC DNA]</scope>
    <source>
        <strain evidence="2 3">NBRC 100758</strain>
    </source>
</reference>
<evidence type="ECO:0000256" key="1">
    <source>
        <dbReference type="SAM" id="Phobius"/>
    </source>
</evidence>
<accession>A0A511JCR0</accession>
<evidence type="ECO:0000313" key="2">
    <source>
        <dbReference type="EMBL" id="GEL95788.1"/>
    </source>
</evidence>
<dbReference type="Proteomes" id="UP000321720">
    <property type="component" value="Unassembled WGS sequence"/>
</dbReference>
<keyword evidence="1" id="KW-0472">Membrane</keyword>
<comment type="caution">
    <text evidence="2">The sequence shown here is derived from an EMBL/GenBank/DDBJ whole genome shotgun (WGS) entry which is preliminary data.</text>
</comment>
<evidence type="ECO:0008006" key="4">
    <source>
        <dbReference type="Google" id="ProtNLM"/>
    </source>
</evidence>
<feature type="transmembrane region" description="Helical" evidence="1">
    <location>
        <begin position="156"/>
        <end position="173"/>
    </location>
</feature>
<evidence type="ECO:0000313" key="3">
    <source>
        <dbReference type="Proteomes" id="UP000321720"/>
    </source>
</evidence>
<dbReference type="EMBL" id="BJWG01000011">
    <property type="protein sequence ID" value="GEL95788.1"/>
    <property type="molecule type" value="Genomic_DNA"/>
</dbReference>
<dbReference type="RefSeq" id="WP_246117527.1">
    <property type="nucleotide sequence ID" value="NZ_BJWG01000011.1"/>
</dbReference>
<protein>
    <recommendedName>
        <fullName evidence="4">Type II secretion system protein GspF domain-containing protein</fullName>
    </recommendedName>
</protein>
<name>A0A511JCR0_9CELL</name>
<proteinExistence type="predicted"/>
<keyword evidence="3" id="KW-1185">Reference proteome</keyword>
<organism evidence="2 3">
    <name type="scientific">Cellulomonas composti</name>
    <dbReference type="NCBI Taxonomy" id="266130"/>
    <lineage>
        <taxon>Bacteria</taxon>
        <taxon>Bacillati</taxon>
        <taxon>Actinomycetota</taxon>
        <taxon>Actinomycetes</taxon>
        <taxon>Micrococcales</taxon>
        <taxon>Cellulomonadaceae</taxon>
        <taxon>Cellulomonas</taxon>
    </lineage>
</organism>
<keyword evidence="1" id="KW-0812">Transmembrane</keyword>